<feature type="transmembrane region" description="Helical" evidence="1">
    <location>
        <begin position="27"/>
        <end position="51"/>
    </location>
</feature>
<dbReference type="RefSeq" id="WP_367774016.1">
    <property type="nucleotide sequence ID" value="NZ_JBFNXR010000048.1"/>
</dbReference>
<keyword evidence="1" id="KW-0472">Membrane</keyword>
<evidence type="ECO:0000256" key="1">
    <source>
        <dbReference type="SAM" id="Phobius"/>
    </source>
</evidence>
<accession>A0ABV3RCQ3</accession>
<proteinExistence type="predicted"/>
<gene>
    <name evidence="2" type="ORF">ABUH87_12135</name>
</gene>
<dbReference type="EMBL" id="JBFNXR010000048">
    <property type="protein sequence ID" value="MEW9855888.1"/>
    <property type="molecule type" value="Genomic_DNA"/>
</dbReference>
<name>A0ABV3RCQ3_9SPHN</name>
<evidence type="ECO:0000313" key="3">
    <source>
        <dbReference type="Proteomes" id="UP001556118"/>
    </source>
</evidence>
<sequence>MSRRDHQFIREFRDLRSDALWCDQPDLIAGICALFAGLFAAVAVMVLIWFVGGVS</sequence>
<keyword evidence="1" id="KW-0812">Transmembrane</keyword>
<evidence type="ECO:0000313" key="2">
    <source>
        <dbReference type="EMBL" id="MEW9855888.1"/>
    </source>
</evidence>
<keyword evidence="1" id="KW-1133">Transmembrane helix</keyword>
<organism evidence="2 3">
    <name type="scientific">Novosphingobium rhizovicinum</name>
    <dbReference type="NCBI Taxonomy" id="3228928"/>
    <lineage>
        <taxon>Bacteria</taxon>
        <taxon>Pseudomonadati</taxon>
        <taxon>Pseudomonadota</taxon>
        <taxon>Alphaproteobacteria</taxon>
        <taxon>Sphingomonadales</taxon>
        <taxon>Sphingomonadaceae</taxon>
        <taxon>Novosphingobium</taxon>
    </lineage>
</organism>
<comment type="caution">
    <text evidence="2">The sequence shown here is derived from an EMBL/GenBank/DDBJ whole genome shotgun (WGS) entry which is preliminary data.</text>
</comment>
<reference evidence="2 3" key="1">
    <citation type="submission" date="2024-06" db="EMBL/GenBank/DDBJ databases">
        <title>Novosphingobium rhizovicinus M1R2S20.</title>
        <authorList>
            <person name="Sun J.-Q."/>
        </authorList>
    </citation>
    <scope>NUCLEOTIDE SEQUENCE [LARGE SCALE GENOMIC DNA]</scope>
    <source>
        <strain evidence="2 3">M1R2S20</strain>
    </source>
</reference>
<keyword evidence="3" id="KW-1185">Reference proteome</keyword>
<dbReference type="Proteomes" id="UP001556118">
    <property type="component" value="Unassembled WGS sequence"/>
</dbReference>
<protein>
    <submittedName>
        <fullName evidence="2">Uncharacterized protein</fullName>
    </submittedName>
</protein>